<reference evidence="1 2" key="1">
    <citation type="submission" date="2017-04" db="EMBL/GenBank/DDBJ databases">
        <title>Complete Genome Sequence of Bacillus thuringiensis type Strain ATCC 10792.</title>
        <authorList>
            <person name="Oh D.-H."/>
            <person name="Park B.-J."/>
            <person name="Shuai W."/>
            <person name="Chelliah R."/>
        </authorList>
    </citation>
    <scope>NUCLEOTIDE SEQUENCE [LARGE SCALE GENOMIC DNA]</scope>
    <source>
        <strain evidence="1 2">ATCC 10792</strain>
    </source>
</reference>
<dbReference type="Pfam" id="PF10787">
    <property type="entry name" value="YfmQ"/>
    <property type="match status" value="1"/>
</dbReference>
<gene>
    <name evidence="1" type="ORF">CAB88_08130</name>
</gene>
<organism evidence="1 2">
    <name type="scientific">Bacillus thuringiensis</name>
    <dbReference type="NCBI Taxonomy" id="1428"/>
    <lineage>
        <taxon>Bacteria</taxon>
        <taxon>Bacillati</taxon>
        <taxon>Bacillota</taxon>
        <taxon>Bacilli</taxon>
        <taxon>Bacillales</taxon>
        <taxon>Bacillaceae</taxon>
        <taxon>Bacillus</taxon>
        <taxon>Bacillus cereus group</taxon>
    </lineage>
</organism>
<sequence>MTTWFIVMLVVFGAFKIIVSSLPNTVIESIISKYETHPQLNEENVTITIHGNNVEGEKKSKIIHDFNEGLFLDRYYAPPHNEGTPLIINAKRGKKDFTFYIYSHEEHVDVVKQYKKKVVAYSLRSKNLQNSDMFVSADLYSDNKVIEF</sequence>
<accession>A0A1W6WKI5</accession>
<proteinExistence type="predicted"/>
<dbReference type="RefSeq" id="WP_000214606.1">
    <property type="nucleotide sequence ID" value="NZ_CP021061.1"/>
</dbReference>
<name>A0A1W6WKI5_BACTU</name>
<dbReference type="EMBL" id="CP021061">
    <property type="protein sequence ID" value="ARP57064.1"/>
    <property type="molecule type" value="Genomic_DNA"/>
</dbReference>
<keyword evidence="2" id="KW-1185">Reference proteome</keyword>
<dbReference type="InterPro" id="IPR019723">
    <property type="entry name" value="Uncharacterised_YfmQ"/>
</dbReference>
<protein>
    <submittedName>
        <fullName evidence="1">Uncharacterized protein</fullName>
    </submittedName>
</protein>
<dbReference type="AlphaFoldDB" id="A0A1W6WKI5"/>
<evidence type="ECO:0000313" key="1">
    <source>
        <dbReference type="EMBL" id="ARP57064.1"/>
    </source>
</evidence>
<dbReference type="GeneID" id="67466171"/>
<dbReference type="Proteomes" id="UP000194143">
    <property type="component" value="Chromosome"/>
</dbReference>
<evidence type="ECO:0000313" key="2">
    <source>
        <dbReference type="Proteomes" id="UP000194143"/>
    </source>
</evidence>